<keyword evidence="7" id="KW-0175">Coiled coil</keyword>
<sequence length="542" mass="61879">MLSISLLVGLLPQVLSKQIPNSSDPRGDSIQVVELLDRSKAELSKDYKKGIELAKEAKLLAEQGTDQGLIMQSTLNLGTLYFNLGLYDKATDFFTEILQTATKNQDDEWMGKGYYQLGVIRLVMEDYELAKNHFVKAKKFFLKKHKSFDQISLNIKLGFHNNFGVVYLGLGELELAKSEIEAGIALLDEREEFIIVSTQLFNNLGDVYFKLGDSAAAFESYFKAKDQLRLMDQAQLEAMVNISLGKIFMAQGDLEEALIYFHEGFVLANSFQGYSHLKHISTNLSELYEQLDQRDSAFTYLQLSKAYQDSLNLKKTTEKVLQEEMLIAFSEEKSQLKRFYDRNKAVFYVVIMFLIAALLIGMNRVILIKKNLKHVESKKDNLQNLAVQVQHENTELKLEVEQTKKDMTLKAMQAIQKEGTLKQLAETLTKSNHSGKPVHQQELERLLDELKIDQSGNALSDFELRFGSLYVGFFEKLMEEFPNLSLNDRRLSAFLKLQLTTKEIAAITGQSIRAVELGRIRLRKKIALTNSNKSLNEFFLDY</sequence>
<dbReference type="PANTHER" id="PTHR46630:SF1">
    <property type="entry name" value="TETRATRICOPEPTIDE REPEAT PROTEIN 29"/>
    <property type="match status" value="1"/>
</dbReference>
<dbReference type="SUPFAM" id="SSF48452">
    <property type="entry name" value="TPR-like"/>
    <property type="match status" value="1"/>
</dbReference>
<evidence type="ECO:0000256" key="2">
    <source>
        <dbReference type="ARBA" id="ARBA00022490"/>
    </source>
</evidence>
<comment type="subcellular location">
    <subcellularLocation>
        <location evidence="1">Cytoplasm</location>
    </subcellularLocation>
</comment>
<evidence type="ECO:0000256" key="1">
    <source>
        <dbReference type="ARBA" id="ARBA00004496"/>
    </source>
</evidence>
<feature type="repeat" description="TPR" evidence="6">
    <location>
        <begin position="71"/>
        <end position="104"/>
    </location>
</feature>
<name>A0A239H337_9BACT</name>
<dbReference type="EMBL" id="FZOK01000023">
    <property type="protein sequence ID" value="SNS75601.1"/>
    <property type="molecule type" value="Genomic_DNA"/>
</dbReference>
<keyword evidence="4 6" id="KW-0802">TPR repeat</keyword>
<dbReference type="Gene3D" id="1.25.40.10">
    <property type="entry name" value="Tetratricopeptide repeat domain"/>
    <property type="match status" value="2"/>
</dbReference>
<comment type="similarity">
    <text evidence="5">Belongs to the Rap family.</text>
</comment>
<dbReference type="PANTHER" id="PTHR46630">
    <property type="entry name" value="TETRATRICOPEPTIDE REPEAT PROTEIN 29"/>
    <property type="match status" value="1"/>
</dbReference>
<keyword evidence="8" id="KW-0472">Membrane</keyword>
<dbReference type="Proteomes" id="UP000198480">
    <property type="component" value="Unassembled WGS sequence"/>
</dbReference>
<reference evidence="10" key="1">
    <citation type="submission" date="2017-06" db="EMBL/GenBank/DDBJ databases">
        <authorList>
            <person name="Varghese N."/>
            <person name="Submissions S."/>
        </authorList>
    </citation>
    <scope>NUCLEOTIDE SEQUENCE [LARGE SCALE GENOMIC DNA]</scope>
    <source>
        <strain evidence="10">5C</strain>
    </source>
</reference>
<dbReference type="InterPro" id="IPR051476">
    <property type="entry name" value="Bac_ResReg_Asp_Phosphatase"/>
</dbReference>
<evidence type="ECO:0000256" key="8">
    <source>
        <dbReference type="SAM" id="Phobius"/>
    </source>
</evidence>
<keyword evidence="8" id="KW-1133">Transmembrane helix</keyword>
<evidence type="ECO:0000256" key="4">
    <source>
        <dbReference type="ARBA" id="ARBA00022803"/>
    </source>
</evidence>
<keyword evidence="8" id="KW-0812">Transmembrane</keyword>
<evidence type="ECO:0000313" key="10">
    <source>
        <dbReference type="Proteomes" id="UP000198480"/>
    </source>
</evidence>
<proteinExistence type="inferred from homology"/>
<dbReference type="InterPro" id="IPR019734">
    <property type="entry name" value="TPR_rpt"/>
</dbReference>
<evidence type="ECO:0000256" key="6">
    <source>
        <dbReference type="PROSITE-ProRule" id="PRU00339"/>
    </source>
</evidence>
<feature type="transmembrane region" description="Helical" evidence="8">
    <location>
        <begin position="345"/>
        <end position="367"/>
    </location>
</feature>
<evidence type="ECO:0000256" key="3">
    <source>
        <dbReference type="ARBA" id="ARBA00022737"/>
    </source>
</evidence>
<accession>A0A239H337</accession>
<organism evidence="9 10">
    <name type="scientific">Belliella buryatensis</name>
    <dbReference type="NCBI Taxonomy" id="1500549"/>
    <lineage>
        <taxon>Bacteria</taxon>
        <taxon>Pseudomonadati</taxon>
        <taxon>Bacteroidota</taxon>
        <taxon>Cytophagia</taxon>
        <taxon>Cytophagales</taxon>
        <taxon>Cyclobacteriaceae</taxon>
        <taxon>Belliella</taxon>
    </lineage>
</organism>
<evidence type="ECO:0000256" key="7">
    <source>
        <dbReference type="SAM" id="Coils"/>
    </source>
</evidence>
<keyword evidence="3" id="KW-0677">Repeat</keyword>
<evidence type="ECO:0000313" key="9">
    <source>
        <dbReference type="EMBL" id="SNS75601.1"/>
    </source>
</evidence>
<protein>
    <submittedName>
        <fullName evidence="9">Tetratricopeptide repeat-containing protein</fullName>
    </submittedName>
</protein>
<evidence type="ECO:0000256" key="5">
    <source>
        <dbReference type="ARBA" id="ARBA00038253"/>
    </source>
</evidence>
<dbReference type="SMART" id="SM00028">
    <property type="entry name" value="TPR"/>
    <property type="match status" value="5"/>
</dbReference>
<dbReference type="GO" id="GO:0005737">
    <property type="term" value="C:cytoplasm"/>
    <property type="evidence" value="ECO:0007669"/>
    <property type="project" value="UniProtKB-SubCell"/>
</dbReference>
<dbReference type="PROSITE" id="PS50005">
    <property type="entry name" value="TPR"/>
    <property type="match status" value="1"/>
</dbReference>
<dbReference type="Pfam" id="PF13181">
    <property type="entry name" value="TPR_8"/>
    <property type="match status" value="2"/>
</dbReference>
<dbReference type="InterPro" id="IPR011990">
    <property type="entry name" value="TPR-like_helical_dom_sf"/>
</dbReference>
<keyword evidence="10" id="KW-1185">Reference proteome</keyword>
<dbReference type="RefSeq" id="WP_089242487.1">
    <property type="nucleotide sequence ID" value="NZ_FZOK01000023.1"/>
</dbReference>
<feature type="coiled-coil region" evidence="7">
    <location>
        <begin position="372"/>
        <end position="406"/>
    </location>
</feature>
<keyword evidence="2" id="KW-0963">Cytoplasm</keyword>
<gene>
    <name evidence="9" type="ORF">SAMN06295967_1232</name>
</gene>
<dbReference type="AlphaFoldDB" id="A0A239H337"/>